<dbReference type="AlphaFoldDB" id="W7M1B1"/>
<keyword evidence="2" id="KW-1185">Reference proteome</keyword>
<proteinExistence type="predicted"/>
<reference evidence="1 2" key="1">
    <citation type="journal article" date="2010" name="Nature">
        <title>Comparative genomics reveals mobile pathogenicity chromosomes in Fusarium.</title>
        <authorList>
            <person name="Ma L.J."/>
            <person name="van der Does H.C."/>
            <person name="Borkovich K.A."/>
            <person name="Coleman J.J."/>
            <person name="Daboussi M.J."/>
            <person name="Di Pietro A."/>
            <person name="Dufresne M."/>
            <person name="Freitag M."/>
            <person name="Grabherr M."/>
            <person name="Henrissat B."/>
            <person name="Houterman P.M."/>
            <person name="Kang S."/>
            <person name="Shim W.B."/>
            <person name="Woloshuk C."/>
            <person name="Xie X."/>
            <person name="Xu J.R."/>
            <person name="Antoniw J."/>
            <person name="Baker S.E."/>
            <person name="Bluhm B.H."/>
            <person name="Breakspear A."/>
            <person name="Brown D.W."/>
            <person name="Butchko R.A."/>
            <person name="Chapman S."/>
            <person name="Coulson R."/>
            <person name="Coutinho P.M."/>
            <person name="Danchin E.G."/>
            <person name="Diener A."/>
            <person name="Gale L.R."/>
            <person name="Gardiner D.M."/>
            <person name="Goff S."/>
            <person name="Hammond-Kosack K.E."/>
            <person name="Hilburn K."/>
            <person name="Hua-Van A."/>
            <person name="Jonkers W."/>
            <person name="Kazan K."/>
            <person name="Kodira C.D."/>
            <person name="Koehrsen M."/>
            <person name="Kumar L."/>
            <person name="Lee Y.H."/>
            <person name="Li L."/>
            <person name="Manners J.M."/>
            <person name="Miranda-Saavedra D."/>
            <person name="Mukherjee M."/>
            <person name="Park G."/>
            <person name="Park J."/>
            <person name="Park S.Y."/>
            <person name="Proctor R.H."/>
            <person name="Regev A."/>
            <person name="Ruiz-Roldan M.C."/>
            <person name="Sain D."/>
            <person name="Sakthikumar S."/>
            <person name="Sykes S."/>
            <person name="Schwartz D.C."/>
            <person name="Turgeon B.G."/>
            <person name="Wapinski I."/>
            <person name="Yoder O."/>
            <person name="Young S."/>
            <person name="Zeng Q."/>
            <person name="Zhou S."/>
            <person name="Galagan J."/>
            <person name="Cuomo C.A."/>
            <person name="Kistler H.C."/>
            <person name="Rep M."/>
        </authorList>
    </citation>
    <scope>NUCLEOTIDE SEQUENCE [LARGE SCALE GENOMIC DNA]</scope>
    <source>
        <strain evidence="2">M3125 / FGSC 7600</strain>
    </source>
</reference>
<name>W7M1B1_GIBM7</name>
<evidence type="ECO:0000313" key="1">
    <source>
        <dbReference type="EMBL" id="EWG41360.1"/>
    </source>
</evidence>
<protein>
    <submittedName>
        <fullName evidence="1">Uncharacterized protein</fullName>
    </submittedName>
</protein>
<dbReference type="KEGG" id="fvr:FVEG_15280"/>
<organism evidence="1 2">
    <name type="scientific">Gibberella moniliformis (strain M3125 / FGSC 7600)</name>
    <name type="common">Maize ear and stalk rot fungus</name>
    <name type="synonym">Fusarium verticillioides</name>
    <dbReference type="NCBI Taxonomy" id="334819"/>
    <lineage>
        <taxon>Eukaryota</taxon>
        <taxon>Fungi</taxon>
        <taxon>Dikarya</taxon>
        <taxon>Ascomycota</taxon>
        <taxon>Pezizomycotina</taxon>
        <taxon>Sordariomycetes</taxon>
        <taxon>Hypocreomycetidae</taxon>
        <taxon>Hypocreales</taxon>
        <taxon>Nectriaceae</taxon>
        <taxon>Fusarium</taxon>
        <taxon>Fusarium fujikuroi species complex</taxon>
    </lineage>
</organism>
<dbReference type="RefSeq" id="XP_018747551.1">
    <property type="nucleotide sequence ID" value="XM_018904404.1"/>
</dbReference>
<accession>W7M1B1</accession>
<dbReference type="GeneID" id="30072156"/>
<evidence type="ECO:0000313" key="2">
    <source>
        <dbReference type="Proteomes" id="UP000009096"/>
    </source>
</evidence>
<sequence length="54" mass="6078">MPTIHSTMFSNEHGSDGKYCLCTEKPIVDGDVTSEKGFTNLRTTLVSTKRTWKK</sequence>
<dbReference type="EMBL" id="CM000579">
    <property type="protein sequence ID" value="EWG41360.1"/>
    <property type="molecule type" value="Genomic_DNA"/>
</dbReference>
<gene>
    <name evidence="1" type="ORF">FVEG_15280</name>
</gene>
<dbReference type="EMBL" id="DS022245">
    <property type="protein sequence ID" value="EWG41360.1"/>
    <property type="molecule type" value="Genomic_DNA"/>
</dbReference>
<dbReference type="Proteomes" id="UP000009096">
    <property type="component" value="Chromosome 2"/>
</dbReference>
<dbReference type="VEuPathDB" id="FungiDB:FVEG_15280"/>